<dbReference type="GO" id="GO:0016757">
    <property type="term" value="F:glycosyltransferase activity"/>
    <property type="evidence" value="ECO:0007669"/>
    <property type="project" value="InterPro"/>
</dbReference>
<accession>A0A7S4ATV3</accession>
<keyword evidence="2" id="KW-0812">Transmembrane</keyword>
<keyword evidence="2" id="KW-0472">Membrane</keyword>
<evidence type="ECO:0000256" key="1">
    <source>
        <dbReference type="SAM" id="MobiDB-lite"/>
    </source>
</evidence>
<dbReference type="PANTHER" id="PTHR31410">
    <property type="entry name" value="TRANSMEMBRANE PROTEIN 246"/>
    <property type="match status" value="1"/>
</dbReference>
<gene>
    <name evidence="3" type="ORF">PAUS00366_LOCUS19528</name>
</gene>
<dbReference type="GO" id="GO:0006506">
    <property type="term" value="P:GPI anchor biosynthetic process"/>
    <property type="evidence" value="ECO:0007669"/>
    <property type="project" value="InterPro"/>
</dbReference>
<feature type="region of interest" description="Disordered" evidence="1">
    <location>
        <begin position="79"/>
        <end position="99"/>
    </location>
</feature>
<keyword evidence="2" id="KW-1133">Transmembrane helix</keyword>
<organism evidence="3">
    <name type="scientific">Pseudo-nitzschia australis</name>
    <dbReference type="NCBI Taxonomy" id="44445"/>
    <lineage>
        <taxon>Eukaryota</taxon>
        <taxon>Sar</taxon>
        <taxon>Stramenopiles</taxon>
        <taxon>Ochrophyta</taxon>
        <taxon>Bacillariophyta</taxon>
        <taxon>Bacillariophyceae</taxon>
        <taxon>Bacillariophycidae</taxon>
        <taxon>Bacillariales</taxon>
        <taxon>Bacillariaceae</taxon>
        <taxon>Pseudo-nitzschia</taxon>
    </lineage>
</organism>
<evidence type="ECO:0000256" key="2">
    <source>
        <dbReference type="SAM" id="Phobius"/>
    </source>
</evidence>
<proteinExistence type="predicted"/>
<name>A0A7S4ATV3_9STRA</name>
<sequence length="432" mass="49614">MAFAKQTKYQKSTTTVRVPGTRTRTRTCRNLVMSKNNCLYLVFALSVVANIYTQLPVLRSALSAETPSEVVPVVAETLPSERVEAPPENKAPPRKYPPPDLLHENYGTLAVQEEARRHDRLIVESVAYFGSMTANDIAEMNAVGRMHTNATDLCITIFSSNRAMPYLDALLMTLLKGQKLERLLSFAQLNILNTEHRPERMEYQRMKDLARFEFMNIYNASEWRPLPADTSYPVHFRRDTINALDICIESKLPYCLVLEDDAVTNVGFIDNLERFVIQRLKNNEIEAAFVQLFSAHSHPWTDTHVDNKNYVDSGLYEAERSKTNRERRSKGEGPYTPHFEINKMIHLFGTVGNLYPLDIARRLRTFLDLYGTEPWPLAADYLMSKGFLEIVGRDKVIVEPSLVNHIGFYSEREKEIKISHTDVQFLYDPGKW</sequence>
<evidence type="ECO:0000313" key="3">
    <source>
        <dbReference type="EMBL" id="CAE0726771.1"/>
    </source>
</evidence>
<protein>
    <submittedName>
        <fullName evidence="3">Uncharacterized protein</fullName>
    </submittedName>
</protein>
<dbReference type="AlphaFoldDB" id="A0A7S4ATV3"/>
<dbReference type="InterPro" id="IPR029675">
    <property type="entry name" value="PGAP4"/>
</dbReference>
<dbReference type="EMBL" id="HBIX01029018">
    <property type="protein sequence ID" value="CAE0726771.1"/>
    <property type="molecule type" value="Transcribed_RNA"/>
</dbReference>
<feature type="transmembrane region" description="Helical" evidence="2">
    <location>
        <begin position="38"/>
        <end position="58"/>
    </location>
</feature>
<dbReference type="GO" id="GO:0000139">
    <property type="term" value="C:Golgi membrane"/>
    <property type="evidence" value="ECO:0007669"/>
    <property type="project" value="InterPro"/>
</dbReference>
<dbReference type="PANTHER" id="PTHR31410:SF1">
    <property type="entry name" value="POST-GPI ATTACHMENT TO PROTEINS FACTOR 4"/>
    <property type="match status" value="1"/>
</dbReference>
<reference evidence="3" key="1">
    <citation type="submission" date="2021-01" db="EMBL/GenBank/DDBJ databases">
        <authorList>
            <person name="Corre E."/>
            <person name="Pelletier E."/>
            <person name="Niang G."/>
            <person name="Scheremetjew M."/>
            <person name="Finn R."/>
            <person name="Kale V."/>
            <person name="Holt S."/>
            <person name="Cochrane G."/>
            <person name="Meng A."/>
            <person name="Brown T."/>
            <person name="Cohen L."/>
        </authorList>
    </citation>
    <scope>NUCLEOTIDE SEQUENCE</scope>
    <source>
        <strain evidence="3">10249 10 AB</strain>
    </source>
</reference>